<dbReference type="InterPro" id="IPR046453">
    <property type="entry name" value="GpA_ATPase"/>
</dbReference>
<dbReference type="Gene3D" id="3.40.50.300">
    <property type="entry name" value="P-loop containing nucleotide triphosphate hydrolases"/>
    <property type="match status" value="1"/>
</dbReference>
<proteinExistence type="predicted"/>
<dbReference type="InterPro" id="IPR027417">
    <property type="entry name" value="P-loop_NTPase"/>
</dbReference>
<gene>
    <name evidence="2" type="ORF">FIJ20_23770</name>
</gene>
<dbReference type="RefSeq" id="WP_077776148.1">
    <property type="nucleotide sequence ID" value="NZ_BFGI01000057.1"/>
</dbReference>
<accession>A0A8H2G5N6</accession>
<evidence type="ECO:0000313" key="2">
    <source>
        <dbReference type="EMBL" id="EFB2195157.1"/>
    </source>
</evidence>
<name>A0A8H2G5N6_ECOLX</name>
<sequence length="133" mass="14956">MHGEPWKLFSFQKECVDIAQQRGVRKICLQSCSQLLKTTCLQAIAFNIMANDPVSFAFASSSGTEIKKFKNSKWDPVIQNSPVLSKLVTSKKDKEATNNQTQTELTNGTNIFWMNLNTSANLRRNNCTCSSCR</sequence>
<dbReference type="Proteomes" id="UP000519859">
    <property type="component" value="Unassembled WGS sequence"/>
</dbReference>
<dbReference type="Pfam" id="PF05876">
    <property type="entry name" value="GpA_ATPase"/>
    <property type="match status" value="1"/>
</dbReference>
<reference evidence="2 3" key="1">
    <citation type="submission" date="2019-06" db="EMBL/GenBank/DDBJ databases">
        <authorList>
            <consortium name="NARMS: The National Antimicrobial Resistance Monitoring System"/>
        </authorList>
    </citation>
    <scope>NUCLEOTIDE SEQUENCE [LARGE SCALE GENOMIC DNA]</scope>
    <source>
        <strain evidence="2 3">FSIS11921886</strain>
    </source>
</reference>
<dbReference type="EMBL" id="AASDFP010000086">
    <property type="protein sequence ID" value="EFB2195157.1"/>
    <property type="molecule type" value="Genomic_DNA"/>
</dbReference>
<protein>
    <recommendedName>
        <fullName evidence="1">Phage terminase large subunit GpA ATPase domain-containing protein</fullName>
    </recommendedName>
</protein>
<comment type="caution">
    <text evidence="2">The sequence shown here is derived from an EMBL/GenBank/DDBJ whole genome shotgun (WGS) entry which is preliminary data.</text>
</comment>
<feature type="domain" description="Phage terminase large subunit GpA ATPase" evidence="1">
    <location>
        <begin position="10"/>
        <end position="127"/>
    </location>
</feature>
<dbReference type="AlphaFoldDB" id="A0A8H2G5N6"/>
<evidence type="ECO:0000313" key="3">
    <source>
        <dbReference type="Proteomes" id="UP000519859"/>
    </source>
</evidence>
<dbReference type="GO" id="GO:0016887">
    <property type="term" value="F:ATP hydrolysis activity"/>
    <property type="evidence" value="ECO:0007669"/>
    <property type="project" value="InterPro"/>
</dbReference>
<evidence type="ECO:0000259" key="1">
    <source>
        <dbReference type="Pfam" id="PF05876"/>
    </source>
</evidence>
<organism evidence="2 3">
    <name type="scientific">Escherichia coli</name>
    <dbReference type="NCBI Taxonomy" id="562"/>
    <lineage>
        <taxon>Bacteria</taxon>
        <taxon>Pseudomonadati</taxon>
        <taxon>Pseudomonadota</taxon>
        <taxon>Gammaproteobacteria</taxon>
        <taxon>Enterobacterales</taxon>
        <taxon>Enterobacteriaceae</taxon>
        <taxon>Escherichia</taxon>
    </lineage>
</organism>